<feature type="transmembrane region" description="Helical" evidence="2">
    <location>
        <begin position="155"/>
        <end position="176"/>
    </location>
</feature>
<sequence length="469" mass="52474">MFEKIRKNSPIVDKTISIIAKFTEKTWFFIGLAIFIALAHSFPNVARQGGYIKAQYTIGYLAVAIIFFISGLSMKTKQLAVNMANWRAHFTVLTLSFLITSSIIYGICCAIKHANNSQISEWMLVGLIVTSCCPTTVASNVVMTRAADGNELLSLSEVFIGNLLGAFITPALVQLYTRGEWAFANPAQGTSVLAVYREVMKQTGCSVFVPLFIGQIVQNIFPNTVKWYLTTFKLNKLGTFMLLLIMWSSFSTAFHQHAFTEVPTASILLIVFFNIGIYIFFTIICYLYSRPAFLLKIFDQEPSNDHSNFYNWSYKFFKPFYYNREDTVSVMLCGAAKTAALGVTLTTAQYGGDNANIGKLLVPLVLYQSEQVVCAGILTEFMKKWVHAGPEYIQKVKEKEMAEIEMENKNSNSCKKINQNAVGSSNEIQQNPITTITTQENNTIAQNSVENVENTDTESRSTMDYKATA</sequence>
<dbReference type="PANTHER" id="PTHR18640">
    <property type="entry name" value="SOLUTE CARRIER FAMILY 10 MEMBER 7"/>
    <property type="match status" value="1"/>
</dbReference>
<gene>
    <name evidence="3" type="ORF">PACTADRAFT_45868</name>
</gene>
<feature type="transmembrane region" description="Helical" evidence="2">
    <location>
        <begin position="58"/>
        <end position="74"/>
    </location>
</feature>
<dbReference type="STRING" id="669874.A0A1E4TPI5"/>
<dbReference type="GO" id="GO:0051481">
    <property type="term" value="P:negative regulation of cytosolic calcium ion concentration"/>
    <property type="evidence" value="ECO:0007669"/>
    <property type="project" value="EnsemblFungi"/>
</dbReference>
<proteinExistence type="predicted"/>
<feature type="transmembrane region" description="Helical" evidence="2">
    <location>
        <begin position="27"/>
        <end position="46"/>
    </location>
</feature>
<keyword evidence="2" id="KW-1133">Transmembrane helix</keyword>
<keyword evidence="2" id="KW-0472">Membrane</keyword>
<evidence type="ECO:0000313" key="4">
    <source>
        <dbReference type="Proteomes" id="UP000094236"/>
    </source>
</evidence>
<dbReference type="Proteomes" id="UP000094236">
    <property type="component" value="Unassembled WGS sequence"/>
</dbReference>
<dbReference type="PANTHER" id="PTHR18640:SF5">
    <property type="entry name" value="SODIUM_BILE ACID COTRANSPORTER 7"/>
    <property type="match status" value="1"/>
</dbReference>
<dbReference type="Gene3D" id="1.20.1530.20">
    <property type="match status" value="1"/>
</dbReference>
<evidence type="ECO:0000313" key="3">
    <source>
        <dbReference type="EMBL" id="ODV93676.1"/>
    </source>
</evidence>
<feature type="transmembrane region" description="Helical" evidence="2">
    <location>
        <begin position="86"/>
        <end position="110"/>
    </location>
</feature>
<dbReference type="GO" id="GO:0005886">
    <property type="term" value="C:plasma membrane"/>
    <property type="evidence" value="ECO:0007669"/>
    <property type="project" value="EnsemblFungi"/>
</dbReference>
<feature type="transmembrane region" description="Helical" evidence="2">
    <location>
        <begin position="237"/>
        <end position="255"/>
    </location>
</feature>
<dbReference type="OrthoDB" id="188035at2759"/>
<dbReference type="InterPro" id="IPR038770">
    <property type="entry name" value="Na+/solute_symporter_sf"/>
</dbReference>
<evidence type="ECO:0000256" key="2">
    <source>
        <dbReference type="SAM" id="Phobius"/>
    </source>
</evidence>
<feature type="region of interest" description="Disordered" evidence="1">
    <location>
        <begin position="440"/>
        <end position="469"/>
    </location>
</feature>
<evidence type="ECO:0000256" key="1">
    <source>
        <dbReference type="SAM" id="MobiDB-lite"/>
    </source>
</evidence>
<dbReference type="GO" id="GO:0005935">
    <property type="term" value="C:cellular bud neck"/>
    <property type="evidence" value="ECO:0007669"/>
    <property type="project" value="EnsemblFungi"/>
</dbReference>
<keyword evidence="4" id="KW-1185">Reference proteome</keyword>
<dbReference type="AlphaFoldDB" id="A0A1E4TPI5"/>
<feature type="transmembrane region" description="Helical" evidence="2">
    <location>
        <begin position="122"/>
        <end position="143"/>
    </location>
</feature>
<protein>
    <submittedName>
        <fullName evidence="3">Uncharacterized protein</fullName>
    </submittedName>
</protein>
<dbReference type="InterPro" id="IPR016833">
    <property type="entry name" value="Put_Na-Bile_cotransptr"/>
</dbReference>
<reference evidence="4" key="1">
    <citation type="submission" date="2016-05" db="EMBL/GenBank/DDBJ databases">
        <title>Comparative genomics of biotechnologically important yeasts.</title>
        <authorList>
            <consortium name="DOE Joint Genome Institute"/>
            <person name="Riley R."/>
            <person name="Haridas S."/>
            <person name="Wolfe K.H."/>
            <person name="Lopes M.R."/>
            <person name="Hittinger C.T."/>
            <person name="Goker M."/>
            <person name="Salamov A."/>
            <person name="Wisecaver J."/>
            <person name="Long T.M."/>
            <person name="Aerts A.L."/>
            <person name="Barry K."/>
            <person name="Choi C."/>
            <person name="Clum A."/>
            <person name="Coughlan A.Y."/>
            <person name="Deshpande S."/>
            <person name="Douglass A.P."/>
            <person name="Hanson S.J."/>
            <person name="Klenk H.-P."/>
            <person name="Labutti K."/>
            <person name="Lapidus A."/>
            <person name="Lindquist E."/>
            <person name="Lipzen A."/>
            <person name="Meier-Kolthoff J.P."/>
            <person name="Ohm R.A."/>
            <person name="Otillar R.P."/>
            <person name="Pangilinan J."/>
            <person name="Peng Y."/>
            <person name="Rokas A."/>
            <person name="Rosa C.A."/>
            <person name="Scheuner C."/>
            <person name="Sibirny A.A."/>
            <person name="Slot J.C."/>
            <person name="Stielow J.B."/>
            <person name="Sun H."/>
            <person name="Kurtzman C.P."/>
            <person name="Blackwell M."/>
            <person name="Grigoriev I.V."/>
            <person name="Jeffries T.W."/>
        </authorList>
    </citation>
    <scope>NUCLEOTIDE SEQUENCE [LARGE SCALE GENOMIC DNA]</scope>
    <source>
        <strain evidence="4">NRRL Y-2460</strain>
    </source>
</reference>
<dbReference type="Pfam" id="PF13593">
    <property type="entry name" value="SBF_like"/>
    <property type="match status" value="1"/>
</dbReference>
<keyword evidence="2" id="KW-0812">Transmembrane</keyword>
<name>A0A1E4TPI5_PACTA</name>
<organism evidence="3 4">
    <name type="scientific">Pachysolen tannophilus NRRL Y-2460</name>
    <dbReference type="NCBI Taxonomy" id="669874"/>
    <lineage>
        <taxon>Eukaryota</taxon>
        <taxon>Fungi</taxon>
        <taxon>Dikarya</taxon>
        <taxon>Ascomycota</taxon>
        <taxon>Saccharomycotina</taxon>
        <taxon>Pichiomycetes</taxon>
        <taxon>Pachysolenaceae</taxon>
        <taxon>Pachysolen</taxon>
    </lineage>
</organism>
<accession>A0A1E4TPI5</accession>
<feature type="transmembrane region" description="Helical" evidence="2">
    <location>
        <begin position="267"/>
        <end position="288"/>
    </location>
</feature>
<dbReference type="EMBL" id="KV454017">
    <property type="protein sequence ID" value="ODV93676.1"/>
    <property type="molecule type" value="Genomic_DNA"/>
</dbReference>